<evidence type="ECO:0000313" key="3">
    <source>
        <dbReference type="Proteomes" id="UP000308730"/>
    </source>
</evidence>
<evidence type="ECO:0000313" key="2">
    <source>
        <dbReference type="EMBL" id="THH29730.1"/>
    </source>
</evidence>
<sequence>MKFLSVAILAFAGLVVASPLPVPSLQLKRGGYDAQWKREPYNAQWKRDPQGVRDPQR</sequence>
<accession>A0A4S4N1X3</accession>
<protein>
    <submittedName>
        <fullName evidence="2">Uncharacterized protein</fullName>
    </submittedName>
</protein>
<gene>
    <name evidence="2" type="ORF">EUX98_g4454</name>
</gene>
<name>A0A4S4N1X3_9APHY</name>
<dbReference type="Proteomes" id="UP000308730">
    <property type="component" value="Unassembled WGS sequence"/>
</dbReference>
<organism evidence="2 3">
    <name type="scientific">Antrodiella citrinella</name>
    <dbReference type="NCBI Taxonomy" id="2447956"/>
    <lineage>
        <taxon>Eukaryota</taxon>
        <taxon>Fungi</taxon>
        <taxon>Dikarya</taxon>
        <taxon>Basidiomycota</taxon>
        <taxon>Agaricomycotina</taxon>
        <taxon>Agaricomycetes</taxon>
        <taxon>Polyporales</taxon>
        <taxon>Steccherinaceae</taxon>
        <taxon>Antrodiella</taxon>
    </lineage>
</organism>
<feature type="signal peptide" evidence="1">
    <location>
        <begin position="1"/>
        <end position="17"/>
    </location>
</feature>
<feature type="chain" id="PRO_5020366639" evidence="1">
    <location>
        <begin position="18"/>
        <end position="57"/>
    </location>
</feature>
<comment type="caution">
    <text evidence="2">The sequence shown here is derived from an EMBL/GenBank/DDBJ whole genome shotgun (WGS) entry which is preliminary data.</text>
</comment>
<reference evidence="2 3" key="1">
    <citation type="submission" date="2019-02" db="EMBL/GenBank/DDBJ databases">
        <title>Genome sequencing of the rare red list fungi Antrodiella citrinella (Flaviporus citrinellus).</title>
        <authorList>
            <person name="Buettner E."/>
            <person name="Kellner H."/>
        </authorList>
    </citation>
    <scope>NUCLEOTIDE SEQUENCE [LARGE SCALE GENOMIC DNA]</scope>
    <source>
        <strain evidence="2 3">DSM 108506</strain>
    </source>
</reference>
<dbReference type="AlphaFoldDB" id="A0A4S4N1X3"/>
<proteinExistence type="predicted"/>
<evidence type="ECO:0000256" key="1">
    <source>
        <dbReference type="SAM" id="SignalP"/>
    </source>
</evidence>
<keyword evidence="1" id="KW-0732">Signal</keyword>
<keyword evidence="3" id="KW-1185">Reference proteome</keyword>
<dbReference type="EMBL" id="SGPM01000110">
    <property type="protein sequence ID" value="THH29730.1"/>
    <property type="molecule type" value="Genomic_DNA"/>
</dbReference>